<reference evidence="11" key="1">
    <citation type="submission" date="2017-01" db="EMBL/GenBank/DDBJ databases">
        <authorList>
            <person name="Varghese N."/>
            <person name="Submissions S."/>
        </authorList>
    </citation>
    <scope>NUCLEOTIDE SEQUENCE [LARGE SCALE GENOMIC DNA]</scope>
    <source>
        <strain evidence="11">DSM 16176</strain>
    </source>
</reference>
<dbReference type="SUPFAM" id="SSF56214">
    <property type="entry name" value="4'-phosphopantetheinyl transferase"/>
    <property type="match status" value="1"/>
</dbReference>
<dbReference type="Pfam" id="PF01648">
    <property type="entry name" value="ACPS"/>
    <property type="match status" value="1"/>
</dbReference>
<dbReference type="GO" id="GO:0008897">
    <property type="term" value="F:holo-[acyl-carrier-protein] synthase activity"/>
    <property type="evidence" value="ECO:0007669"/>
    <property type="project" value="UniProtKB-UniRule"/>
</dbReference>
<dbReference type="HAMAP" id="MF_00101">
    <property type="entry name" value="AcpS"/>
    <property type="match status" value="1"/>
</dbReference>
<keyword evidence="4 8" id="KW-0276">Fatty acid metabolism</keyword>
<comment type="similarity">
    <text evidence="8">Belongs to the P-Pant transferase superfamily. AcpS family.</text>
</comment>
<dbReference type="STRING" id="252246.SAMN05421799_11148"/>
<feature type="binding site" evidence="8">
    <location>
        <position position="8"/>
    </location>
    <ligand>
        <name>Mg(2+)</name>
        <dbReference type="ChEBI" id="CHEBI:18420"/>
    </ligand>
</feature>
<evidence type="ECO:0000256" key="5">
    <source>
        <dbReference type="ARBA" id="ARBA00022842"/>
    </source>
</evidence>
<comment type="catalytic activity">
    <reaction evidence="8">
        <text>apo-[ACP] + CoA = holo-[ACP] + adenosine 3',5'-bisphosphate + H(+)</text>
        <dbReference type="Rhea" id="RHEA:12068"/>
        <dbReference type="Rhea" id="RHEA-COMP:9685"/>
        <dbReference type="Rhea" id="RHEA-COMP:9690"/>
        <dbReference type="ChEBI" id="CHEBI:15378"/>
        <dbReference type="ChEBI" id="CHEBI:29999"/>
        <dbReference type="ChEBI" id="CHEBI:57287"/>
        <dbReference type="ChEBI" id="CHEBI:58343"/>
        <dbReference type="ChEBI" id="CHEBI:64479"/>
        <dbReference type="EC" id="2.7.8.7"/>
    </reaction>
</comment>
<evidence type="ECO:0000256" key="1">
    <source>
        <dbReference type="ARBA" id="ARBA00022516"/>
    </source>
</evidence>
<evidence type="ECO:0000256" key="3">
    <source>
        <dbReference type="ARBA" id="ARBA00022723"/>
    </source>
</evidence>
<keyword evidence="8" id="KW-0963">Cytoplasm</keyword>
<feature type="binding site" evidence="8">
    <location>
        <position position="60"/>
    </location>
    <ligand>
        <name>Mg(2+)</name>
        <dbReference type="ChEBI" id="CHEBI:18420"/>
    </ligand>
</feature>
<proteinExistence type="inferred from homology"/>
<comment type="subcellular location">
    <subcellularLocation>
        <location evidence="8">Cytoplasm</location>
    </subcellularLocation>
</comment>
<keyword evidence="11" id="KW-1185">Reference proteome</keyword>
<dbReference type="GO" id="GO:0006633">
    <property type="term" value="P:fatty acid biosynthetic process"/>
    <property type="evidence" value="ECO:0007669"/>
    <property type="project" value="UniProtKB-UniRule"/>
</dbReference>
<evidence type="ECO:0000259" key="9">
    <source>
        <dbReference type="Pfam" id="PF01648"/>
    </source>
</evidence>
<sequence length="131" mass="13705">MVIGLGNDLVEIERIRAAIARRGNAFLARVLSAEELGRARAMSDSARLAEFVAGRFAAKEAIAKAAGCGLARLSMPHVSVRVGDAGLGVTWEPASALWERFGPPGVGPIRLHLALTHAAGLALATAVIEER</sequence>
<dbReference type="EMBL" id="FTOO01000011">
    <property type="protein sequence ID" value="SIT05411.1"/>
    <property type="molecule type" value="Genomic_DNA"/>
</dbReference>
<dbReference type="GO" id="GO:0000287">
    <property type="term" value="F:magnesium ion binding"/>
    <property type="evidence" value="ECO:0007669"/>
    <property type="project" value="UniProtKB-UniRule"/>
</dbReference>
<dbReference type="RefSeq" id="WP_076348580.1">
    <property type="nucleotide sequence ID" value="NZ_FTOO01000011.1"/>
</dbReference>
<evidence type="ECO:0000313" key="10">
    <source>
        <dbReference type="EMBL" id="SIT05411.1"/>
    </source>
</evidence>
<dbReference type="NCBIfam" id="TIGR00556">
    <property type="entry name" value="pantethn_trn"/>
    <property type="match status" value="1"/>
</dbReference>
<dbReference type="InterPro" id="IPR004568">
    <property type="entry name" value="Ppantetheine-prot_Trfase_dom"/>
</dbReference>
<dbReference type="InterPro" id="IPR002582">
    <property type="entry name" value="ACPS"/>
</dbReference>
<name>A0A1N7P496_9BACL</name>
<accession>A0A1N7P496</accession>
<protein>
    <recommendedName>
        <fullName evidence="8">Holo-[acyl-carrier-protein] synthase</fullName>
        <shortName evidence="8">Holo-ACP synthase</shortName>
        <ecNumber evidence="8">2.7.8.7</ecNumber>
    </recommendedName>
    <alternativeName>
        <fullName evidence="8">4'-phosphopantetheinyl transferase AcpS</fullName>
    </alternativeName>
</protein>
<dbReference type="InterPro" id="IPR037143">
    <property type="entry name" value="4-PPantetheinyl_Trfase_dom_sf"/>
</dbReference>
<evidence type="ECO:0000256" key="2">
    <source>
        <dbReference type="ARBA" id="ARBA00022679"/>
    </source>
</evidence>
<dbReference type="Gene3D" id="3.90.470.20">
    <property type="entry name" value="4'-phosphopantetheinyl transferase domain"/>
    <property type="match status" value="1"/>
</dbReference>
<evidence type="ECO:0000256" key="4">
    <source>
        <dbReference type="ARBA" id="ARBA00022832"/>
    </source>
</evidence>
<gene>
    <name evidence="8" type="primary">acpS</name>
    <name evidence="10" type="ORF">SAMN05421799_11148</name>
</gene>
<dbReference type="OrthoDB" id="517356at2"/>
<evidence type="ECO:0000256" key="7">
    <source>
        <dbReference type="ARBA" id="ARBA00023160"/>
    </source>
</evidence>
<keyword evidence="5 8" id="KW-0460">Magnesium</keyword>
<keyword evidence="6 8" id="KW-0443">Lipid metabolism</keyword>
<dbReference type="Proteomes" id="UP000186156">
    <property type="component" value="Unassembled WGS sequence"/>
</dbReference>
<keyword evidence="7 8" id="KW-0275">Fatty acid biosynthesis</keyword>
<comment type="function">
    <text evidence="8">Transfers the 4'-phosphopantetheine moiety from coenzyme A to a Ser of acyl-carrier-protein.</text>
</comment>
<comment type="cofactor">
    <cofactor evidence="8">
        <name>Mg(2+)</name>
        <dbReference type="ChEBI" id="CHEBI:18420"/>
    </cofactor>
</comment>
<dbReference type="NCBIfam" id="TIGR00516">
    <property type="entry name" value="acpS"/>
    <property type="match status" value="1"/>
</dbReference>
<evidence type="ECO:0000313" key="11">
    <source>
        <dbReference type="Proteomes" id="UP000186156"/>
    </source>
</evidence>
<evidence type="ECO:0000256" key="6">
    <source>
        <dbReference type="ARBA" id="ARBA00023098"/>
    </source>
</evidence>
<dbReference type="InterPro" id="IPR008278">
    <property type="entry name" value="4-PPantetheinyl_Trfase_dom"/>
</dbReference>
<feature type="domain" description="4'-phosphopantetheinyl transferase" evidence="9">
    <location>
        <begin position="4"/>
        <end position="76"/>
    </location>
</feature>
<keyword evidence="2 8" id="KW-0808">Transferase</keyword>
<evidence type="ECO:0000256" key="8">
    <source>
        <dbReference type="HAMAP-Rule" id="MF_00101"/>
    </source>
</evidence>
<keyword evidence="3 8" id="KW-0479">Metal-binding</keyword>
<dbReference type="EC" id="2.7.8.7" evidence="8"/>
<organism evidence="10 11">
    <name type="scientific">Alicyclobacillus vulcanalis</name>
    <dbReference type="NCBI Taxonomy" id="252246"/>
    <lineage>
        <taxon>Bacteria</taxon>
        <taxon>Bacillati</taxon>
        <taxon>Bacillota</taxon>
        <taxon>Bacilli</taxon>
        <taxon>Bacillales</taxon>
        <taxon>Alicyclobacillaceae</taxon>
        <taxon>Alicyclobacillus</taxon>
    </lineage>
</organism>
<dbReference type="GO" id="GO:0005737">
    <property type="term" value="C:cytoplasm"/>
    <property type="evidence" value="ECO:0007669"/>
    <property type="project" value="UniProtKB-SubCell"/>
</dbReference>
<dbReference type="AlphaFoldDB" id="A0A1N7P496"/>
<keyword evidence="1 8" id="KW-0444">Lipid biosynthesis</keyword>